<name>A0ABS7AQW2_9CLOT</name>
<dbReference type="EC" id="3.1.21.-" evidence="5"/>
<dbReference type="Proteomes" id="UP001519921">
    <property type="component" value="Unassembled WGS sequence"/>
</dbReference>
<keyword evidence="2" id="KW-0680">Restriction system</keyword>
<gene>
    <name evidence="5" type="ORF">KYD98_12985</name>
</gene>
<dbReference type="InterPro" id="IPR000055">
    <property type="entry name" value="Restrct_endonuc_typeI_TRD"/>
</dbReference>
<dbReference type="GO" id="GO:0016787">
    <property type="term" value="F:hydrolase activity"/>
    <property type="evidence" value="ECO:0007669"/>
    <property type="project" value="UniProtKB-KW"/>
</dbReference>
<dbReference type="InterPro" id="IPR044946">
    <property type="entry name" value="Restrct_endonuc_typeI_TRD_sf"/>
</dbReference>
<dbReference type="RefSeq" id="WP_219780475.1">
    <property type="nucleotide sequence ID" value="NZ_JAHXPT010000010.1"/>
</dbReference>
<dbReference type="Pfam" id="PF01420">
    <property type="entry name" value="Methylase_S"/>
    <property type="match status" value="2"/>
</dbReference>
<dbReference type="Gene3D" id="3.90.220.20">
    <property type="entry name" value="DNA methylase specificity domains"/>
    <property type="match status" value="2"/>
</dbReference>
<accession>A0ABS7AQW2</accession>
<dbReference type="SUPFAM" id="SSF116734">
    <property type="entry name" value="DNA methylase specificity domain"/>
    <property type="match status" value="2"/>
</dbReference>
<keyword evidence="5" id="KW-0378">Hydrolase</keyword>
<evidence type="ECO:0000256" key="1">
    <source>
        <dbReference type="ARBA" id="ARBA00010923"/>
    </source>
</evidence>
<sequence length="447" mass="50538">MAKKKMTLEEKIEEAVVTDVPYEVPGNWINVKLGAVAKWGSGGTPSRKHSEYYDGEIPWIKTGELNNGYIYDSEEKITHEAINKSSAKIFKKGSVLIAMYGATIGKVAILGVDATTNQACAAAECYEVVNNKFLFYYLLSQKENFIDLGKGGAQPNISQAIIKEYTIPLPTLKEQHRIVNRIENLFEKLDKAKELIEEARDGFEKRKAAILEKAFRGELTNDYRMKNNMAYNWSLNKLKNVAKITSGGTPSRKRPEYFEGEIPWIKTGEIIWSHIYDSEEHITQEAIDNSSAKLIPSGSVLVAMYGQGLTRGRAAILLGEACTNQAVCALIPTEKIRARYLYYYFMKNYWNFRQLAKGGNQENLSGKVIGEFEIEIPSVEEQKEIVRILDKFLEEESKIDELTQLEEQIELIKKSILAKAFRGELGTNCEDEESALELLKEILSKDI</sequence>
<comment type="similarity">
    <text evidence="1">Belongs to the type-I restriction system S methylase family.</text>
</comment>
<keyword evidence="3" id="KW-0238">DNA-binding</keyword>
<protein>
    <submittedName>
        <fullName evidence="5">Restriction endonuclease subunit S</fullName>
        <ecNumber evidence="5">3.1.21.-</ecNumber>
    </submittedName>
</protein>
<evidence type="ECO:0000313" key="5">
    <source>
        <dbReference type="EMBL" id="MBW6411012.1"/>
    </source>
</evidence>
<keyword evidence="6" id="KW-1185">Reference proteome</keyword>
<proteinExistence type="inferred from homology"/>
<dbReference type="Gene3D" id="1.10.287.1120">
    <property type="entry name" value="Bipartite methylase S protein"/>
    <property type="match status" value="1"/>
</dbReference>
<dbReference type="InterPro" id="IPR052021">
    <property type="entry name" value="Type-I_RS_S_subunit"/>
</dbReference>
<dbReference type="CDD" id="cd17287">
    <property type="entry name" value="RMtype1_S_EcoN10ORF171P_TRD2-CR2_like"/>
    <property type="match status" value="1"/>
</dbReference>
<comment type="caution">
    <text evidence="5">The sequence shown here is derived from an EMBL/GenBank/DDBJ whole genome shotgun (WGS) entry which is preliminary data.</text>
</comment>
<reference evidence="5 6" key="1">
    <citation type="submission" date="2021-07" db="EMBL/GenBank/DDBJ databases">
        <title>Clostridium weizhouense sp. nov., an anaerobic bacterium isolated from activated sludge of Petroleum wastewater.</title>
        <authorList>
            <person name="Li Q."/>
        </authorList>
    </citation>
    <scope>NUCLEOTIDE SEQUENCE [LARGE SCALE GENOMIC DNA]</scope>
    <source>
        <strain evidence="5 6">YB-6</strain>
    </source>
</reference>
<evidence type="ECO:0000256" key="2">
    <source>
        <dbReference type="ARBA" id="ARBA00022747"/>
    </source>
</evidence>
<evidence type="ECO:0000313" key="6">
    <source>
        <dbReference type="Proteomes" id="UP001519921"/>
    </source>
</evidence>
<keyword evidence="5" id="KW-0255">Endonuclease</keyword>
<feature type="domain" description="Type I restriction modification DNA specificity" evidence="4">
    <location>
        <begin position="25"/>
        <end position="197"/>
    </location>
</feature>
<feature type="domain" description="Type I restriction modification DNA specificity" evidence="4">
    <location>
        <begin position="232"/>
        <end position="403"/>
    </location>
</feature>
<dbReference type="CDD" id="cd17515">
    <property type="entry name" value="RMtype1_S_MjaORF132P_Sau1132ORF3780P-TRD1-CR1_like"/>
    <property type="match status" value="1"/>
</dbReference>
<evidence type="ECO:0000256" key="3">
    <source>
        <dbReference type="ARBA" id="ARBA00023125"/>
    </source>
</evidence>
<dbReference type="PANTHER" id="PTHR30408">
    <property type="entry name" value="TYPE-1 RESTRICTION ENZYME ECOKI SPECIFICITY PROTEIN"/>
    <property type="match status" value="1"/>
</dbReference>
<dbReference type="PANTHER" id="PTHR30408:SF12">
    <property type="entry name" value="TYPE I RESTRICTION ENZYME MJAVIII SPECIFICITY SUBUNIT"/>
    <property type="match status" value="1"/>
</dbReference>
<evidence type="ECO:0000259" key="4">
    <source>
        <dbReference type="Pfam" id="PF01420"/>
    </source>
</evidence>
<organism evidence="5 6">
    <name type="scientific">Clostridium weizhouense</name>
    <dbReference type="NCBI Taxonomy" id="2859781"/>
    <lineage>
        <taxon>Bacteria</taxon>
        <taxon>Bacillati</taxon>
        <taxon>Bacillota</taxon>
        <taxon>Clostridia</taxon>
        <taxon>Eubacteriales</taxon>
        <taxon>Clostridiaceae</taxon>
        <taxon>Clostridium</taxon>
    </lineage>
</organism>
<dbReference type="EMBL" id="JAHXPT010000010">
    <property type="protein sequence ID" value="MBW6411012.1"/>
    <property type="molecule type" value="Genomic_DNA"/>
</dbReference>
<dbReference type="GO" id="GO:0004519">
    <property type="term" value="F:endonuclease activity"/>
    <property type="evidence" value="ECO:0007669"/>
    <property type="project" value="UniProtKB-KW"/>
</dbReference>
<keyword evidence="5" id="KW-0540">Nuclease</keyword>